<dbReference type="PANTHER" id="PTHR46401:SF2">
    <property type="entry name" value="GLYCOSYLTRANSFERASE WBBK-RELATED"/>
    <property type="match status" value="1"/>
</dbReference>
<feature type="domain" description="Glycosyl transferase family 1" evidence="2">
    <location>
        <begin position="217"/>
        <end position="340"/>
    </location>
</feature>
<evidence type="ECO:0000256" key="1">
    <source>
        <dbReference type="ARBA" id="ARBA00022679"/>
    </source>
</evidence>
<accession>A0A9Q4JH89</accession>
<dbReference type="CDD" id="cd03801">
    <property type="entry name" value="GT4_PimA-like"/>
    <property type="match status" value="1"/>
</dbReference>
<dbReference type="Proteomes" id="UP001079672">
    <property type="component" value="Unassembled WGS sequence"/>
</dbReference>
<reference evidence="4" key="1">
    <citation type="submission" date="2022-12" db="EMBL/GenBank/DDBJ databases">
        <title>Development of a Multilocus Sequence Typing Scheme for Bacteroides fragilis Based on Whole Genome Sequencing Data and Clinical Application.</title>
        <authorList>
            <person name="Nielsen F.D."/>
            <person name="Justesen U.S."/>
        </authorList>
    </citation>
    <scope>NUCLEOTIDE SEQUENCE</scope>
    <source>
        <strain evidence="4">BF_AM_ODE_DK_2015_4</strain>
    </source>
</reference>
<dbReference type="InterPro" id="IPR028098">
    <property type="entry name" value="Glyco_trans_4-like_N"/>
</dbReference>
<protein>
    <submittedName>
        <fullName evidence="4">Glycosyltransferase</fullName>
        <ecNumber evidence="4">2.4.-.-</ecNumber>
    </submittedName>
</protein>
<proteinExistence type="predicted"/>
<sequence>MRNIYIVNNSSVASQYGVGTYVEQLTKVVRERADLNLTIVQICANVENIEMRTNNGIRQFLIPSVDVQDNSFLYERYCRNISYILQEYIDLFNINVFHLNFYQDVAIVRSLRSRQIRCVVCFTVHYLNWCFVLKGNRTYFHFILSQDATKRSLKEIDVFDAFTVEKEMFNYVDYVICLSKSTKEILINDYQVPIAKLKYIANGLPHKLSVQDNECEKEPVLGKKEILILFVGRLDHNKGIEELLRAFRIVQDKIQNVRLVIVGDGEFATYLKLCERIWHKVSFVGRVEKDKLDCIYSMADLGVIASYTEQCSYVMIEMMMRGIPLVATSVAGVNEMVGPSYPFRVNISQEEICSINVEILAQQMITALSLNLLEKKSIKDYLVNRYIQLYGFDLFRNKMLDFYLNIKSK</sequence>
<comment type="caution">
    <text evidence="4">The sequence shown here is derived from an EMBL/GenBank/DDBJ whole genome shotgun (WGS) entry which is preliminary data.</text>
</comment>
<dbReference type="GO" id="GO:0016757">
    <property type="term" value="F:glycosyltransferase activity"/>
    <property type="evidence" value="ECO:0007669"/>
    <property type="project" value="UniProtKB-KW"/>
</dbReference>
<dbReference type="SUPFAM" id="SSF53756">
    <property type="entry name" value="UDP-Glycosyltransferase/glycogen phosphorylase"/>
    <property type="match status" value="1"/>
</dbReference>
<dbReference type="RefSeq" id="WP_032539144.1">
    <property type="nucleotide sequence ID" value="NZ_CP037440.1"/>
</dbReference>
<name>A0A9Q4JH89_BACFG</name>
<dbReference type="EC" id="2.4.-.-" evidence="4"/>
<dbReference type="EMBL" id="JAPTZU010000007">
    <property type="protein sequence ID" value="MCZ2688437.1"/>
    <property type="molecule type" value="Genomic_DNA"/>
</dbReference>
<dbReference type="Pfam" id="PF00534">
    <property type="entry name" value="Glycos_transf_1"/>
    <property type="match status" value="1"/>
</dbReference>
<keyword evidence="4" id="KW-0328">Glycosyltransferase</keyword>
<evidence type="ECO:0000259" key="3">
    <source>
        <dbReference type="Pfam" id="PF13439"/>
    </source>
</evidence>
<dbReference type="Gene3D" id="3.40.50.2000">
    <property type="entry name" value="Glycogen Phosphorylase B"/>
    <property type="match status" value="2"/>
</dbReference>
<keyword evidence="1 4" id="KW-0808">Transferase</keyword>
<evidence type="ECO:0000313" key="5">
    <source>
        <dbReference type="Proteomes" id="UP001079672"/>
    </source>
</evidence>
<organism evidence="4 5">
    <name type="scientific">Bacteroides fragilis</name>
    <dbReference type="NCBI Taxonomy" id="817"/>
    <lineage>
        <taxon>Bacteria</taxon>
        <taxon>Pseudomonadati</taxon>
        <taxon>Bacteroidota</taxon>
        <taxon>Bacteroidia</taxon>
        <taxon>Bacteroidales</taxon>
        <taxon>Bacteroidaceae</taxon>
        <taxon>Bacteroides</taxon>
    </lineage>
</organism>
<feature type="domain" description="Glycosyltransferase subfamily 4-like N-terminal" evidence="3">
    <location>
        <begin position="17"/>
        <end position="204"/>
    </location>
</feature>
<evidence type="ECO:0000313" key="4">
    <source>
        <dbReference type="EMBL" id="MCZ2688437.1"/>
    </source>
</evidence>
<dbReference type="InterPro" id="IPR001296">
    <property type="entry name" value="Glyco_trans_1"/>
</dbReference>
<gene>
    <name evidence="4" type="ORF">O1433_13110</name>
</gene>
<dbReference type="GO" id="GO:0009103">
    <property type="term" value="P:lipopolysaccharide biosynthetic process"/>
    <property type="evidence" value="ECO:0007669"/>
    <property type="project" value="TreeGrafter"/>
</dbReference>
<dbReference type="PANTHER" id="PTHR46401">
    <property type="entry name" value="GLYCOSYLTRANSFERASE WBBK-RELATED"/>
    <property type="match status" value="1"/>
</dbReference>
<dbReference type="Pfam" id="PF13439">
    <property type="entry name" value="Glyco_transf_4"/>
    <property type="match status" value="1"/>
</dbReference>
<dbReference type="AlphaFoldDB" id="A0A9Q4JH89"/>
<evidence type="ECO:0000259" key="2">
    <source>
        <dbReference type="Pfam" id="PF00534"/>
    </source>
</evidence>